<sequence length="353" mass="39153">MRSVRRSFLPAPGRSNACWSIFFGASLFVSFADAVELPSDQALSQTVVAQTSAESVTRISEHDRFHQLDDRQLSRRNFAITAGSALAIGLYGRNQWWVQGFNGKFTRQTEGWFGQNTYSGGADKLGHVYANYAGTRLFARAFEWAGNSRERALALAAWTNLGIYTAIEVLDGYSRNWYFSKEDAIMNVIGTGAAILMEKNPTLDQVLDFRLLYRPSNGSFDPVSDYSGQTYLLVLKASGFLHCGSIPFCAISNLPSDMAHVDFPAILLLRTPIRIGRAMYMWVSRSTYPNCSTQPYSRARAGKAGRNVSPILSWSSCNCQAPPCFQSINFLPIEALQRNSRINAAGYLSSSFD</sequence>
<name>A0A418X1X4_9BURK</name>
<protein>
    <submittedName>
        <fullName evidence="2">DUF2279 domain-containing protein</fullName>
    </submittedName>
</protein>
<organism evidence="2 3">
    <name type="scientific">Noviherbaspirillum cavernae</name>
    <dbReference type="NCBI Taxonomy" id="2320862"/>
    <lineage>
        <taxon>Bacteria</taxon>
        <taxon>Pseudomonadati</taxon>
        <taxon>Pseudomonadota</taxon>
        <taxon>Betaproteobacteria</taxon>
        <taxon>Burkholderiales</taxon>
        <taxon>Oxalobacteraceae</taxon>
        <taxon>Noviherbaspirillum</taxon>
    </lineage>
</organism>
<keyword evidence="3" id="KW-1185">Reference proteome</keyword>
<dbReference type="InterPro" id="IPR018736">
    <property type="entry name" value="DUF2279_periplasmic_lipo"/>
</dbReference>
<reference evidence="2 3" key="1">
    <citation type="submission" date="2018-09" db="EMBL/GenBank/DDBJ databases">
        <authorList>
            <person name="Zhu H."/>
        </authorList>
    </citation>
    <scope>NUCLEOTIDE SEQUENCE [LARGE SCALE GENOMIC DNA]</scope>
    <source>
        <strain evidence="2 3">K2R10-39</strain>
    </source>
</reference>
<gene>
    <name evidence="2" type="ORF">D3870_10780</name>
</gene>
<evidence type="ECO:0000313" key="3">
    <source>
        <dbReference type="Proteomes" id="UP000285190"/>
    </source>
</evidence>
<evidence type="ECO:0000256" key="1">
    <source>
        <dbReference type="SAM" id="SignalP"/>
    </source>
</evidence>
<accession>A0A418X1X4</accession>
<dbReference type="EMBL" id="QYUN01000002">
    <property type="protein sequence ID" value="RJG06431.1"/>
    <property type="molecule type" value="Genomic_DNA"/>
</dbReference>
<keyword evidence="1" id="KW-0732">Signal</keyword>
<dbReference type="Proteomes" id="UP000285190">
    <property type="component" value="Unassembled WGS sequence"/>
</dbReference>
<proteinExistence type="predicted"/>
<evidence type="ECO:0000313" key="2">
    <source>
        <dbReference type="EMBL" id="RJG06431.1"/>
    </source>
</evidence>
<dbReference type="AlphaFoldDB" id="A0A418X1X4"/>
<feature type="signal peptide" evidence="1">
    <location>
        <begin position="1"/>
        <end position="34"/>
    </location>
</feature>
<dbReference type="Pfam" id="PF10043">
    <property type="entry name" value="DUF2279"/>
    <property type="match status" value="1"/>
</dbReference>
<feature type="chain" id="PRO_5019437379" evidence="1">
    <location>
        <begin position="35"/>
        <end position="353"/>
    </location>
</feature>
<comment type="caution">
    <text evidence="2">The sequence shown here is derived from an EMBL/GenBank/DDBJ whole genome shotgun (WGS) entry which is preliminary data.</text>
</comment>